<evidence type="ECO:0000313" key="8">
    <source>
        <dbReference type="EMBL" id="SDI55887.1"/>
    </source>
</evidence>
<dbReference type="SUPFAM" id="SSF103473">
    <property type="entry name" value="MFS general substrate transporter"/>
    <property type="match status" value="1"/>
</dbReference>
<dbReference type="Proteomes" id="UP000198900">
    <property type="component" value="Unassembled WGS sequence"/>
</dbReference>
<accession>A0A7Z7BBC8</accession>
<dbReference type="GO" id="GO:0005886">
    <property type="term" value="C:plasma membrane"/>
    <property type="evidence" value="ECO:0007669"/>
    <property type="project" value="UniProtKB-SubCell"/>
</dbReference>
<keyword evidence="3 6" id="KW-0812">Transmembrane</keyword>
<dbReference type="InterPro" id="IPR020846">
    <property type="entry name" value="MFS_dom"/>
</dbReference>
<feature type="transmembrane region" description="Helical" evidence="6">
    <location>
        <begin position="140"/>
        <end position="163"/>
    </location>
</feature>
<feature type="transmembrane region" description="Helical" evidence="6">
    <location>
        <begin position="12"/>
        <end position="36"/>
    </location>
</feature>
<evidence type="ECO:0000256" key="6">
    <source>
        <dbReference type="SAM" id="Phobius"/>
    </source>
</evidence>
<evidence type="ECO:0000256" key="3">
    <source>
        <dbReference type="ARBA" id="ARBA00022692"/>
    </source>
</evidence>
<keyword evidence="2" id="KW-1003">Cell membrane</keyword>
<feature type="transmembrane region" description="Helical" evidence="6">
    <location>
        <begin position="221"/>
        <end position="245"/>
    </location>
</feature>
<keyword evidence="4 6" id="KW-1133">Transmembrane helix</keyword>
<keyword evidence="9" id="KW-1185">Reference proteome</keyword>
<comment type="subcellular location">
    <subcellularLocation>
        <location evidence="1">Cell membrane</location>
        <topology evidence="1">Multi-pass membrane protein</topology>
    </subcellularLocation>
</comment>
<keyword evidence="5 6" id="KW-0472">Membrane</keyword>
<dbReference type="Pfam" id="PF07690">
    <property type="entry name" value="MFS_1"/>
    <property type="match status" value="1"/>
</dbReference>
<evidence type="ECO:0000256" key="4">
    <source>
        <dbReference type="ARBA" id="ARBA00022989"/>
    </source>
</evidence>
<dbReference type="PANTHER" id="PTHR43124">
    <property type="entry name" value="PURINE EFFLUX PUMP PBUE"/>
    <property type="match status" value="1"/>
</dbReference>
<reference evidence="8" key="1">
    <citation type="submission" date="2016-10" db="EMBL/GenBank/DDBJ databases">
        <authorList>
            <person name="Varghese N."/>
            <person name="Submissions S."/>
        </authorList>
    </citation>
    <scope>NUCLEOTIDE SEQUENCE [LARGE SCALE GENOMIC DNA]</scope>
    <source>
        <strain evidence="8">YR281</strain>
    </source>
</reference>
<dbReference type="Gene3D" id="1.20.1250.20">
    <property type="entry name" value="MFS general substrate transporter like domains"/>
    <property type="match status" value="2"/>
</dbReference>
<dbReference type="InterPro" id="IPR036259">
    <property type="entry name" value="MFS_trans_sf"/>
</dbReference>
<dbReference type="PROSITE" id="PS50850">
    <property type="entry name" value="MFS"/>
    <property type="match status" value="1"/>
</dbReference>
<organism evidence="8 9">
    <name type="scientific">Paraburkholderia steynii</name>
    <dbReference type="NCBI Taxonomy" id="1245441"/>
    <lineage>
        <taxon>Bacteria</taxon>
        <taxon>Pseudomonadati</taxon>
        <taxon>Pseudomonadota</taxon>
        <taxon>Betaproteobacteria</taxon>
        <taxon>Burkholderiales</taxon>
        <taxon>Burkholderiaceae</taxon>
        <taxon>Paraburkholderia</taxon>
    </lineage>
</organism>
<gene>
    <name evidence="8" type="ORF">SAMN04487926_11947</name>
</gene>
<sequence length="420" mass="44758">MQARNQRYENLLVVLLFFTVGSVFFDRLSISFLFPFMRGDFALTNSRIGMLTSALALTWAISGVLLSAYADNQNRRKLVLIAAVIVFSLCSISSGLASTFGALLLARALMGLAEGPVLPVSQSLMTFASSDSRRGFNMGFIQASAVGLLGSVLAPAVIVPLASAHGWRFAFYCAGIPGLVLALLLAIYIREPAVAEKKESRLLPVDQRDVSFKKVLMDRNIVICMIMSCLFITWFLAIVTFGPAYLIEQRHFSPMDMSVFMTVLGVSSVISGFAVPALSDRVGRKPTLVVFSAVAVCAPLVIGFLPGTLTTLCLAIFVAYFGYGCSAIFLATIPAESVPRYFISRAVATVIGTGEVIGGFVSPTLAGFSADTFGPTAPLLIAAGSAVLSLFASLFLRETAPRRDRVPTPEAKVANDAAVG</sequence>
<evidence type="ECO:0000256" key="1">
    <source>
        <dbReference type="ARBA" id="ARBA00004651"/>
    </source>
</evidence>
<feature type="transmembrane region" description="Helical" evidence="6">
    <location>
        <begin position="48"/>
        <end position="66"/>
    </location>
</feature>
<feature type="domain" description="Major facilitator superfamily (MFS) profile" evidence="7">
    <location>
        <begin position="12"/>
        <end position="401"/>
    </location>
</feature>
<dbReference type="EMBL" id="FNDI01000019">
    <property type="protein sequence ID" value="SDI55887.1"/>
    <property type="molecule type" value="Genomic_DNA"/>
</dbReference>
<feature type="transmembrane region" description="Helical" evidence="6">
    <location>
        <begin position="257"/>
        <end position="276"/>
    </location>
</feature>
<dbReference type="InterPro" id="IPR050189">
    <property type="entry name" value="MFS_Efflux_Transporters"/>
</dbReference>
<dbReference type="PANTHER" id="PTHR43124:SF3">
    <property type="entry name" value="CHLORAMPHENICOL EFFLUX PUMP RV0191"/>
    <property type="match status" value="1"/>
</dbReference>
<feature type="transmembrane region" description="Helical" evidence="6">
    <location>
        <begin position="347"/>
        <end position="370"/>
    </location>
</feature>
<feature type="transmembrane region" description="Helical" evidence="6">
    <location>
        <begin position="376"/>
        <end position="396"/>
    </location>
</feature>
<evidence type="ECO:0000313" key="9">
    <source>
        <dbReference type="Proteomes" id="UP000198900"/>
    </source>
</evidence>
<comment type="caution">
    <text evidence="8">The sequence shown here is derived from an EMBL/GenBank/DDBJ whole genome shotgun (WGS) entry which is preliminary data.</text>
</comment>
<feature type="transmembrane region" description="Helical" evidence="6">
    <location>
        <begin position="78"/>
        <end position="98"/>
    </location>
</feature>
<protein>
    <submittedName>
        <fullName evidence="8">Sugar phosphate permease</fullName>
    </submittedName>
</protein>
<evidence type="ECO:0000259" key="7">
    <source>
        <dbReference type="PROSITE" id="PS50850"/>
    </source>
</evidence>
<feature type="transmembrane region" description="Helical" evidence="6">
    <location>
        <begin position="169"/>
        <end position="189"/>
    </location>
</feature>
<feature type="transmembrane region" description="Helical" evidence="6">
    <location>
        <begin position="288"/>
        <end position="308"/>
    </location>
</feature>
<feature type="transmembrane region" description="Helical" evidence="6">
    <location>
        <begin position="314"/>
        <end position="335"/>
    </location>
</feature>
<dbReference type="InterPro" id="IPR011701">
    <property type="entry name" value="MFS"/>
</dbReference>
<name>A0A7Z7BBC8_9BURK</name>
<proteinExistence type="predicted"/>
<feature type="transmembrane region" description="Helical" evidence="6">
    <location>
        <begin position="104"/>
        <end position="128"/>
    </location>
</feature>
<dbReference type="RefSeq" id="WP_091784284.1">
    <property type="nucleotide sequence ID" value="NZ_FNDI01000019.1"/>
</dbReference>
<dbReference type="GO" id="GO:0022857">
    <property type="term" value="F:transmembrane transporter activity"/>
    <property type="evidence" value="ECO:0007669"/>
    <property type="project" value="InterPro"/>
</dbReference>
<evidence type="ECO:0000256" key="5">
    <source>
        <dbReference type="ARBA" id="ARBA00023136"/>
    </source>
</evidence>
<evidence type="ECO:0000256" key="2">
    <source>
        <dbReference type="ARBA" id="ARBA00022475"/>
    </source>
</evidence>
<dbReference type="AlphaFoldDB" id="A0A7Z7BBC8"/>